<dbReference type="InterPro" id="IPR027417">
    <property type="entry name" value="P-loop_NTPase"/>
</dbReference>
<keyword evidence="4" id="KW-1185">Reference proteome</keyword>
<dbReference type="GO" id="GO:0016887">
    <property type="term" value="F:ATP hydrolysis activity"/>
    <property type="evidence" value="ECO:0007669"/>
    <property type="project" value="InterPro"/>
</dbReference>
<evidence type="ECO:0000256" key="1">
    <source>
        <dbReference type="SAM" id="MobiDB-lite"/>
    </source>
</evidence>
<dbReference type="Gene3D" id="3.40.50.300">
    <property type="entry name" value="P-loop containing nucleotide triphosphate hydrolases"/>
    <property type="match status" value="1"/>
</dbReference>
<dbReference type="Proteomes" id="UP000291121">
    <property type="component" value="Chromosome"/>
</dbReference>
<dbReference type="RefSeq" id="WP_208670734.1">
    <property type="nucleotide sequence ID" value="NZ_CP024767.1"/>
</dbReference>
<evidence type="ECO:0000313" key="3">
    <source>
        <dbReference type="EMBL" id="QAY83351.1"/>
    </source>
</evidence>
<organism evidence="3 4">
    <name type="scientific">Pseudomonas arsenicoxydans</name>
    <dbReference type="NCBI Taxonomy" id="702115"/>
    <lineage>
        <taxon>Bacteria</taxon>
        <taxon>Pseudomonadati</taxon>
        <taxon>Pseudomonadota</taxon>
        <taxon>Gammaproteobacteria</taxon>
        <taxon>Pseudomonadales</taxon>
        <taxon>Pseudomonadaceae</taxon>
        <taxon>Pseudomonas</taxon>
    </lineage>
</organism>
<gene>
    <name evidence="3" type="ORF">CUN61_04910</name>
</gene>
<dbReference type="InterPro" id="IPR049945">
    <property type="entry name" value="AAA_22"/>
</dbReference>
<proteinExistence type="predicted"/>
<evidence type="ECO:0000259" key="2">
    <source>
        <dbReference type="Pfam" id="PF13401"/>
    </source>
</evidence>
<name>A0A4P6GD86_9PSED</name>
<dbReference type="EMBL" id="CP024767">
    <property type="protein sequence ID" value="QAY83351.1"/>
    <property type="molecule type" value="Genomic_DNA"/>
</dbReference>
<dbReference type="SUPFAM" id="SSF52540">
    <property type="entry name" value="P-loop containing nucleoside triphosphate hydrolases"/>
    <property type="match status" value="1"/>
</dbReference>
<dbReference type="Pfam" id="PF13401">
    <property type="entry name" value="AAA_22"/>
    <property type="match status" value="1"/>
</dbReference>
<accession>A0A4P6GD86</accession>
<dbReference type="AlphaFoldDB" id="A0A4P6GD86"/>
<feature type="region of interest" description="Disordered" evidence="1">
    <location>
        <begin position="417"/>
        <end position="440"/>
    </location>
</feature>
<evidence type="ECO:0000313" key="4">
    <source>
        <dbReference type="Proteomes" id="UP000291121"/>
    </source>
</evidence>
<sequence length="487" mass="54327">MARSIEAAYTPTGLGQYDGNPLIEALPPIHDDETVGELLCNFPDFPSSAEMALKPKLRAHCVSRMSDIVVPMDLHLQFEASFSQLIRGGYTARDPFHRDAVAMLHAADDAQLRHSGFKSSASTLAIFGLSGMGKTTMLNSLVKTYPQVIVHKRYAGKNFRRTQIVWLKIDCPHDGSPRGLCASFFAALDGALGTDYTDKYMKPRASVSMLMQHVSQLCRSFNVGVLIIDELQNLNLLADADSKQRILNFFLTLSNDAGIPLVYSGTNSTFKLFAGVVRNARRALGMSDYYFDRFHIDDDEWSALVQTFLVYNWTEDAIERTPELNEKLYYLTQGNTDFLAKLMMLTQWYALANDQKVTPSLYQKVYDQQMIILHRPIEALRSNDPLQIADFEDMMPAREQVAYMITIARARQARRGGGSAPFQLQGLPNQLPTPSPDAVTAPASRRLAGVADPLVVSDAQRVAESDDWEAAAKEKGFTSFGDDIELW</sequence>
<reference evidence="3 4" key="1">
    <citation type="submission" date="2017-11" db="EMBL/GenBank/DDBJ databases">
        <title>Genome sequence of Pseudomonas arsenicoxydans ACM1.</title>
        <authorList>
            <person name="Nascimento F.X."/>
        </authorList>
    </citation>
    <scope>NUCLEOTIDE SEQUENCE [LARGE SCALE GENOMIC DNA]</scope>
    <source>
        <strain evidence="3 4">ACM1</strain>
    </source>
</reference>
<protein>
    <submittedName>
        <fullName evidence="3">Transposase</fullName>
    </submittedName>
</protein>
<feature type="domain" description="ORC1/DEAH AAA+ ATPase" evidence="2">
    <location>
        <begin position="120"/>
        <end position="271"/>
    </location>
</feature>